<proteinExistence type="predicted"/>
<evidence type="ECO:0000313" key="2">
    <source>
        <dbReference type="Proteomes" id="UP001595947"/>
    </source>
</evidence>
<dbReference type="EMBL" id="JBHSIV010000015">
    <property type="protein sequence ID" value="MFC5063627.1"/>
    <property type="molecule type" value="Genomic_DNA"/>
</dbReference>
<evidence type="ECO:0000313" key="1">
    <source>
        <dbReference type="EMBL" id="MFC5063627.1"/>
    </source>
</evidence>
<dbReference type="Proteomes" id="UP001595947">
    <property type="component" value="Unassembled WGS sequence"/>
</dbReference>
<protein>
    <submittedName>
        <fullName evidence="1">Uncharacterized protein</fullName>
    </submittedName>
</protein>
<reference evidence="2" key="1">
    <citation type="journal article" date="2019" name="Int. J. Syst. Evol. Microbiol.">
        <title>The Global Catalogue of Microorganisms (GCM) 10K type strain sequencing project: providing services to taxonomists for standard genome sequencing and annotation.</title>
        <authorList>
            <consortium name="The Broad Institute Genomics Platform"/>
            <consortium name="The Broad Institute Genome Sequencing Center for Infectious Disease"/>
            <person name="Wu L."/>
            <person name="Ma J."/>
        </authorList>
    </citation>
    <scope>NUCLEOTIDE SEQUENCE [LARGE SCALE GENOMIC DNA]</scope>
    <source>
        <strain evidence="2">CGMCC 4.7093</strain>
    </source>
</reference>
<keyword evidence="2" id="KW-1185">Reference proteome</keyword>
<name>A0ABV9YPP0_9PSEU</name>
<organism evidence="1 2">
    <name type="scientific">Actinomycetospora atypica</name>
    <dbReference type="NCBI Taxonomy" id="1290095"/>
    <lineage>
        <taxon>Bacteria</taxon>
        <taxon>Bacillati</taxon>
        <taxon>Actinomycetota</taxon>
        <taxon>Actinomycetes</taxon>
        <taxon>Pseudonocardiales</taxon>
        <taxon>Pseudonocardiaceae</taxon>
        <taxon>Actinomycetospora</taxon>
    </lineage>
</organism>
<comment type="caution">
    <text evidence="1">The sequence shown here is derived from an EMBL/GenBank/DDBJ whole genome shotgun (WGS) entry which is preliminary data.</text>
</comment>
<dbReference type="RefSeq" id="WP_378036975.1">
    <property type="nucleotide sequence ID" value="NZ_JBHSIV010000015.1"/>
</dbReference>
<sequence length="80" mass="8878">MTFAGEPEPSPEDDADGFVVLVADPVTGHCDCYGPYREPGEAFRQAEWRRLEHDLADLPDVVVAVVPWHADDVRLVDSDL</sequence>
<gene>
    <name evidence="1" type="ORF">ACFPBZ_15500</name>
</gene>
<accession>A0ABV9YPP0</accession>